<gene>
    <name evidence="1" type="ORF">HQ865_15255</name>
</gene>
<evidence type="ECO:0000313" key="1">
    <source>
        <dbReference type="EMBL" id="QKJ31053.1"/>
    </source>
</evidence>
<dbReference type="RefSeq" id="WP_173415720.1">
    <property type="nucleotide sequence ID" value="NZ_CP054139.1"/>
</dbReference>
<accession>A0A7D4TNK5</accession>
<reference evidence="1 2" key="1">
    <citation type="submission" date="2020-05" db="EMBL/GenBank/DDBJ databases">
        <title>Mucilaginibacter mali sp. nov.</title>
        <authorList>
            <person name="Kim H.S."/>
            <person name="Lee K.C."/>
            <person name="Suh M.K."/>
            <person name="Kim J.-S."/>
            <person name="Han K.-I."/>
            <person name="Eom M.K."/>
            <person name="Shin Y.K."/>
            <person name="Lee J.-S."/>
        </authorList>
    </citation>
    <scope>NUCLEOTIDE SEQUENCE [LARGE SCALE GENOMIC DNA]</scope>
    <source>
        <strain evidence="1 2">G2-14</strain>
    </source>
</reference>
<name>A0A7D4TNK5_9SPHI</name>
<organism evidence="1 2">
    <name type="scientific">Mucilaginibacter mali</name>
    <dbReference type="NCBI Taxonomy" id="2740462"/>
    <lineage>
        <taxon>Bacteria</taxon>
        <taxon>Pseudomonadati</taxon>
        <taxon>Bacteroidota</taxon>
        <taxon>Sphingobacteriia</taxon>
        <taxon>Sphingobacteriales</taxon>
        <taxon>Sphingobacteriaceae</taxon>
        <taxon>Mucilaginibacter</taxon>
    </lineage>
</organism>
<dbReference type="KEGG" id="mmab:HQ865_15255"/>
<evidence type="ECO:0000313" key="2">
    <source>
        <dbReference type="Proteomes" id="UP000505355"/>
    </source>
</evidence>
<dbReference type="Proteomes" id="UP000505355">
    <property type="component" value="Chromosome"/>
</dbReference>
<proteinExistence type="predicted"/>
<dbReference type="SUPFAM" id="SSF82185">
    <property type="entry name" value="Histone H3 K4-specific methyltransferase SET7/9 N-terminal domain"/>
    <property type="match status" value="1"/>
</dbReference>
<dbReference type="AlphaFoldDB" id="A0A7D4TNK5"/>
<evidence type="ECO:0008006" key="3">
    <source>
        <dbReference type="Google" id="ProtNLM"/>
    </source>
</evidence>
<sequence>MKIYLTAFLYLIIGAAIAQKIPESTGVNRVRLVAGDKTILAELMPGDSWAPVNNEKTYYWYSANAIHTTQGGYSGKLLQGSYNEYFLNKNLKEQGNFLKGLKNGLWKKWNENGVLLESVNWADGFKRGKFEVFDEKGMLKQAGAYRDDLLNGQVKNYISADSVQVVTYHNGKLITETKHTSFWQKVNVFKHHPNPGKKSPSSSLPQKK</sequence>
<dbReference type="Gene3D" id="2.20.110.10">
    <property type="entry name" value="Histone H3 K4-specific methyltransferase SET7/9 N-terminal domain"/>
    <property type="match status" value="2"/>
</dbReference>
<keyword evidence="2" id="KW-1185">Reference proteome</keyword>
<protein>
    <recommendedName>
        <fullName evidence="3">MORN repeat protein</fullName>
    </recommendedName>
</protein>
<dbReference type="EMBL" id="CP054139">
    <property type="protein sequence ID" value="QKJ31053.1"/>
    <property type="molecule type" value="Genomic_DNA"/>
</dbReference>